<dbReference type="Proteomes" id="UP001596383">
    <property type="component" value="Unassembled WGS sequence"/>
</dbReference>
<keyword evidence="3" id="KW-1185">Reference proteome</keyword>
<dbReference type="AlphaFoldDB" id="A0ABD5SQB4"/>
<reference evidence="2 3" key="1">
    <citation type="journal article" date="2019" name="Int. J. Syst. Evol. Microbiol.">
        <title>The Global Catalogue of Microorganisms (GCM) 10K type strain sequencing project: providing services to taxonomists for standard genome sequencing and annotation.</title>
        <authorList>
            <consortium name="The Broad Institute Genomics Platform"/>
            <consortium name="The Broad Institute Genome Sequencing Center for Infectious Disease"/>
            <person name="Wu L."/>
            <person name="Ma J."/>
        </authorList>
    </citation>
    <scope>NUCLEOTIDE SEQUENCE [LARGE SCALE GENOMIC DNA]</scope>
    <source>
        <strain evidence="2 3">LMG 29247</strain>
    </source>
</reference>
<protein>
    <submittedName>
        <fullName evidence="2">Uncharacterized protein</fullName>
    </submittedName>
</protein>
<name>A0ABD5SQB4_9EURY</name>
<evidence type="ECO:0000256" key="1">
    <source>
        <dbReference type="SAM" id="MobiDB-lite"/>
    </source>
</evidence>
<evidence type="ECO:0000313" key="2">
    <source>
        <dbReference type="EMBL" id="MFC6767233.1"/>
    </source>
</evidence>
<sequence>MADTAPRERNQIDTRFEPLESVLPPFDRRLLLSSSVQNPTAVSDDREPSDSQSTRMARPSSDWKTICGVSPPATSTFTYRRKYSEVIDETALRCRWR</sequence>
<proteinExistence type="predicted"/>
<organism evidence="2 3">
    <name type="scientific">Natrinema soli</name>
    <dbReference type="NCBI Taxonomy" id="1930624"/>
    <lineage>
        <taxon>Archaea</taxon>
        <taxon>Methanobacteriati</taxon>
        <taxon>Methanobacteriota</taxon>
        <taxon>Stenosarchaea group</taxon>
        <taxon>Halobacteria</taxon>
        <taxon>Halobacteriales</taxon>
        <taxon>Natrialbaceae</taxon>
        <taxon>Natrinema</taxon>
    </lineage>
</organism>
<feature type="region of interest" description="Disordered" evidence="1">
    <location>
        <begin position="34"/>
        <end position="67"/>
    </location>
</feature>
<gene>
    <name evidence="2" type="ORF">ACFQE6_20270</name>
</gene>
<accession>A0ABD5SQB4</accession>
<evidence type="ECO:0000313" key="3">
    <source>
        <dbReference type="Proteomes" id="UP001596383"/>
    </source>
</evidence>
<dbReference type="EMBL" id="JBHSWV010000350">
    <property type="protein sequence ID" value="MFC6767233.1"/>
    <property type="molecule type" value="Genomic_DNA"/>
</dbReference>
<dbReference type="RefSeq" id="WP_273740145.1">
    <property type="nucleotide sequence ID" value="NZ_JAQIVI010000350.1"/>
</dbReference>
<comment type="caution">
    <text evidence="2">The sequence shown here is derived from an EMBL/GenBank/DDBJ whole genome shotgun (WGS) entry which is preliminary data.</text>
</comment>